<dbReference type="GO" id="GO:0005549">
    <property type="term" value="F:odorant binding"/>
    <property type="evidence" value="ECO:0007669"/>
    <property type="project" value="InterPro"/>
</dbReference>
<dbReference type="PANTHER" id="PTHR11857">
    <property type="entry name" value="ODORANT BINDING PROTEIN-RELATED"/>
    <property type="match status" value="1"/>
</dbReference>
<evidence type="ECO:0000313" key="3">
    <source>
        <dbReference type="EMBL" id="JAG04646.1"/>
    </source>
</evidence>
<proteinExistence type="predicted"/>
<dbReference type="GO" id="GO:0005615">
    <property type="term" value="C:extracellular space"/>
    <property type="evidence" value="ECO:0007669"/>
    <property type="project" value="TreeGrafter"/>
</dbReference>
<name>A0A0A9WB78_LYGHE</name>
<keyword evidence="2" id="KW-0812">Transmembrane</keyword>
<feature type="transmembrane region" description="Helical" evidence="2">
    <location>
        <begin position="20"/>
        <end position="44"/>
    </location>
</feature>
<dbReference type="GO" id="GO:0007608">
    <property type="term" value="P:sensory perception of smell"/>
    <property type="evidence" value="ECO:0007669"/>
    <property type="project" value="TreeGrafter"/>
</dbReference>
<reference evidence="3" key="1">
    <citation type="journal article" date="2014" name="PLoS ONE">
        <title>Transcriptome-Based Identification of ABC Transporters in the Western Tarnished Plant Bug Lygus hesperus.</title>
        <authorList>
            <person name="Hull J.J."/>
            <person name="Chaney K."/>
            <person name="Geib S.M."/>
            <person name="Fabrick J.A."/>
            <person name="Brent C.S."/>
            <person name="Walsh D."/>
            <person name="Lavine L.C."/>
        </authorList>
    </citation>
    <scope>NUCLEOTIDE SEQUENCE</scope>
</reference>
<dbReference type="AlphaFoldDB" id="A0A0A9WB78"/>
<dbReference type="SUPFAM" id="SSF47565">
    <property type="entry name" value="Insect pheromone/odorant-binding proteins"/>
    <property type="match status" value="1"/>
</dbReference>
<dbReference type="CDD" id="cd23992">
    <property type="entry name" value="PBP_GOBP"/>
    <property type="match status" value="1"/>
</dbReference>
<dbReference type="InterPro" id="IPR006170">
    <property type="entry name" value="PBP/GOBP"/>
</dbReference>
<dbReference type="Pfam" id="PF01395">
    <property type="entry name" value="PBP_GOBP"/>
    <property type="match status" value="1"/>
</dbReference>
<dbReference type="Gene3D" id="1.10.238.20">
    <property type="entry name" value="Pheromone/general odorant binding protein domain"/>
    <property type="match status" value="1"/>
</dbReference>
<dbReference type="EMBL" id="GBHO01038958">
    <property type="protein sequence ID" value="JAG04646.1"/>
    <property type="molecule type" value="Transcribed_RNA"/>
</dbReference>
<gene>
    <name evidence="3" type="primary">Obp56a_0</name>
    <name evidence="3" type="ORF">CM83_25188</name>
</gene>
<protein>
    <submittedName>
        <fullName evidence="3">General odorant-binding protein 56a</fullName>
    </submittedName>
</protein>
<feature type="non-terminal residue" evidence="3">
    <location>
        <position position="1"/>
    </location>
</feature>
<organism evidence="3">
    <name type="scientific">Lygus hesperus</name>
    <name type="common">Western plant bug</name>
    <dbReference type="NCBI Taxonomy" id="30085"/>
    <lineage>
        <taxon>Eukaryota</taxon>
        <taxon>Metazoa</taxon>
        <taxon>Ecdysozoa</taxon>
        <taxon>Arthropoda</taxon>
        <taxon>Hexapoda</taxon>
        <taxon>Insecta</taxon>
        <taxon>Pterygota</taxon>
        <taxon>Neoptera</taxon>
        <taxon>Paraneoptera</taxon>
        <taxon>Hemiptera</taxon>
        <taxon>Heteroptera</taxon>
        <taxon>Panheteroptera</taxon>
        <taxon>Cimicomorpha</taxon>
        <taxon>Miridae</taxon>
        <taxon>Mirini</taxon>
        <taxon>Lygus</taxon>
    </lineage>
</organism>
<evidence type="ECO:0000256" key="2">
    <source>
        <dbReference type="SAM" id="Phobius"/>
    </source>
</evidence>
<reference evidence="3" key="2">
    <citation type="submission" date="2014-07" db="EMBL/GenBank/DDBJ databases">
        <authorList>
            <person name="Hull J."/>
        </authorList>
    </citation>
    <scope>NUCLEOTIDE SEQUENCE</scope>
</reference>
<keyword evidence="2" id="KW-1133">Transmembrane helix</keyword>
<sequence length="177" mass="19380">RSSHHILNSRLLRNTSRRHLFLSPIITMHAAFVLIGSALLVAFVSGAPSANVKEIVQNVSKKCAAETKASPEQAKIAVSQHIPKDDVERCYLQCVYTGVGVIKDGKFSEEGGKKLVALRFHDAKEKELANKLIATCAKEIKAKDGEKCSLGRAVRECFVNHGNKSTSSHLRKTAIFL</sequence>
<keyword evidence="1" id="KW-0732">Signal</keyword>
<dbReference type="InterPro" id="IPR036728">
    <property type="entry name" value="PBP_GOBP_sf"/>
</dbReference>
<keyword evidence="2" id="KW-0472">Membrane</keyword>
<evidence type="ECO:0000256" key="1">
    <source>
        <dbReference type="ARBA" id="ARBA00022729"/>
    </source>
</evidence>
<dbReference type="SMART" id="SM00708">
    <property type="entry name" value="PhBP"/>
    <property type="match status" value="1"/>
</dbReference>
<accession>A0A0A9WB78</accession>